<dbReference type="AlphaFoldDB" id="A0A7S7M859"/>
<dbReference type="Pfam" id="PF00861">
    <property type="entry name" value="Ribosomal_L18p"/>
    <property type="match status" value="1"/>
</dbReference>
<dbReference type="RefSeq" id="WP_194370935.1">
    <property type="nucleotide sequence ID" value="NZ_CP063767.1"/>
</dbReference>
<keyword evidence="3 7" id="KW-0694">RNA-binding</keyword>
<organism evidence="8 9">
    <name type="scientific">Thermophilibacter immobilis</name>
    <dbReference type="NCBI Taxonomy" id="2779519"/>
    <lineage>
        <taxon>Bacteria</taxon>
        <taxon>Bacillati</taxon>
        <taxon>Actinomycetota</taxon>
        <taxon>Coriobacteriia</taxon>
        <taxon>Coriobacteriales</taxon>
        <taxon>Atopobiaceae</taxon>
        <taxon>Thermophilibacter</taxon>
    </lineage>
</organism>
<dbReference type="InterPro" id="IPR005484">
    <property type="entry name" value="Ribosomal_uL18_bac/plant/anim"/>
</dbReference>
<comment type="subunit">
    <text evidence="7">Part of the 50S ribosomal subunit; part of the 5S rRNA/L5/L18/L25 subcomplex. Contacts the 5S and 23S rRNAs.</text>
</comment>
<evidence type="ECO:0000256" key="5">
    <source>
        <dbReference type="ARBA" id="ARBA00023274"/>
    </source>
</evidence>
<name>A0A7S7M859_9ACTN</name>
<evidence type="ECO:0000256" key="2">
    <source>
        <dbReference type="ARBA" id="ARBA00022730"/>
    </source>
</evidence>
<keyword evidence="5 7" id="KW-0687">Ribonucleoprotein</keyword>
<evidence type="ECO:0000313" key="9">
    <source>
        <dbReference type="Proteomes" id="UP000593735"/>
    </source>
</evidence>
<dbReference type="CDD" id="cd00432">
    <property type="entry name" value="Ribosomal_L18_L5e"/>
    <property type="match status" value="1"/>
</dbReference>
<reference evidence="8 9" key="1">
    <citation type="submission" date="2020-10" db="EMBL/GenBank/DDBJ databases">
        <title>Olsenella immobilis sp.nov., isolated from the mud in a fermentation cellar used for the production of Chinese strong-flavoured liquor.</title>
        <authorList>
            <person name="Lu L."/>
        </authorList>
    </citation>
    <scope>NUCLEOTIDE SEQUENCE [LARGE SCALE GENOMIC DNA]</scope>
    <source>
        <strain evidence="8 9">LZLJ-2</strain>
    </source>
</reference>
<dbReference type="GO" id="GO:0006412">
    <property type="term" value="P:translation"/>
    <property type="evidence" value="ECO:0007669"/>
    <property type="project" value="UniProtKB-UniRule"/>
</dbReference>
<dbReference type="GO" id="GO:0022625">
    <property type="term" value="C:cytosolic large ribosomal subunit"/>
    <property type="evidence" value="ECO:0007669"/>
    <property type="project" value="TreeGrafter"/>
</dbReference>
<gene>
    <name evidence="7" type="primary">rplR</name>
    <name evidence="8" type="ORF">INP52_08675</name>
</gene>
<dbReference type="GO" id="GO:0003735">
    <property type="term" value="F:structural constituent of ribosome"/>
    <property type="evidence" value="ECO:0007669"/>
    <property type="project" value="InterPro"/>
</dbReference>
<keyword evidence="4 7" id="KW-0689">Ribosomal protein</keyword>
<dbReference type="InterPro" id="IPR057268">
    <property type="entry name" value="Ribosomal_L18"/>
</dbReference>
<dbReference type="KEGG" id="tio:INP52_08675"/>
<comment type="function">
    <text evidence="7">This is one of the proteins that bind and probably mediate the attachment of the 5S RNA into the large ribosomal subunit, where it forms part of the central protuberance.</text>
</comment>
<comment type="similarity">
    <text evidence="1 7">Belongs to the universal ribosomal protein uL18 family.</text>
</comment>
<dbReference type="FunFam" id="3.30.420.100:FF:000001">
    <property type="entry name" value="50S ribosomal protein L18"/>
    <property type="match status" value="1"/>
</dbReference>
<dbReference type="GO" id="GO:0008097">
    <property type="term" value="F:5S rRNA binding"/>
    <property type="evidence" value="ECO:0007669"/>
    <property type="project" value="TreeGrafter"/>
</dbReference>
<dbReference type="Proteomes" id="UP000593735">
    <property type="component" value="Chromosome"/>
</dbReference>
<evidence type="ECO:0000256" key="6">
    <source>
        <dbReference type="ARBA" id="ARBA00035197"/>
    </source>
</evidence>
<dbReference type="EMBL" id="CP063767">
    <property type="protein sequence ID" value="QOY60464.1"/>
    <property type="molecule type" value="Genomic_DNA"/>
</dbReference>
<dbReference type="PANTHER" id="PTHR12899">
    <property type="entry name" value="39S RIBOSOMAL PROTEIN L18, MITOCHONDRIAL"/>
    <property type="match status" value="1"/>
</dbReference>
<keyword evidence="2 7" id="KW-0699">rRNA-binding</keyword>
<dbReference type="NCBIfam" id="TIGR00060">
    <property type="entry name" value="L18_bact"/>
    <property type="match status" value="1"/>
</dbReference>
<evidence type="ECO:0000256" key="4">
    <source>
        <dbReference type="ARBA" id="ARBA00022980"/>
    </source>
</evidence>
<protein>
    <recommendedName>
        <fullName evidence="6 7">Large ribosomal subunit protein uL18</fullName>
    </recommendedName>
</protein>
<evidence type="ECO:0000256" key="3">
    <source>
        <dbReference type="ARBA" id="ARBA00022884"/>
    </source>
</evidence>
<dbReference type="SUPFAM" id="SSF53137">
    <property type="entry name" value="Translational machinery components"/>
    <property type="match status" value="1"/>
</dbReference>
<accession>A0A7S7M859</accession>
<sequence length="122" mass="13371">MNKQKAKKAGLKRRERRVRAKIFGTAERPRLSVHRSNAHIYAQVIDDADGRTICSASTLDAEFRSMGKRGSNKEAAAFVGDLVGKRAVEKGVTTVTFDRGGRIYHGRVKALADGARNAGLKF</sequence>
<dbReference type="InterPro" id="IPR004389">
    <property type="entry name" value="Ribosomal_uL18_bac-type"/>
</dbReference>
<evidence type="ECO:0000256" key="7">
    <source>
        <dbReference type="HAMAP-Rule" id="MF_01337"/>
    </source>
</evidence>
<dbReference type="HAMAP" id="MF_01337_B">
    <property type="entry name" value="Ribosomal_uL18_B"/>
    <property type="match status" value="1"/>
</dbReference>
<evidence type="ECO:0000256" key="1">
    <source>
        <dbReference type="ARBA" id="ARBA00007116"/>
    </source>
</evidence>
<dbReference type="PANTHER" id="PTHR12899:SF3">
    <property type="entry name" value="LARGE RIBOSOMAL SUBUNIT PROTEIN UL18M"/>
    <property type="match status" value="1"/>
</dbReference>
<dbReference type="Gene3D" id="3.30.420.100">
    <property type="match status" value="1"/>
</dbReference>
<proteinExistence type="inferred from homology"/>
<keyword evidence="9" id="KW-1185">Reference proteome</keyword>
<evidence type="ECO:0000313" key="8">
    <source>
        <dbReference type="EMBL" id="QOY60464.1"/>
    </source>
</evidence>